<dbReference type="Gene3D" id="3.40.50.720">
    <property type="entry name" value="NAD(P)-binding Rossmann-like Domain"/>
    <property type="match status" value="1"/>
</dbReference>
<dbReference type="GO" id="GO:0016616">
    <property type="term" value="F:oxidoreductase activity, acting on the CH-OH group of donors, NAD or NADP as acceptor"/>
    <property type="evidence" value="ECO:0007669"/>
    <property type="project" value="TreeGrafter"/>
</dbReference>
<gene>
    <name evidence="2" type="ORF">UT35_C0005G0004</name>
</gene>
<proteinExistence type="inferred from homology"/>
<evidence type="ECO:0000313" key="3">
    <source>
        <dbReference type="Proteomes" id="UP000033996"/>
    </source>
</evidence>
<dbReference type="Proteomes" id="UP000033996">
    <property type="component" value="Unassembled WGS sequence"/>
</dbReference>
<organism evidence="2 3">
    <name type="scientific">Candidatus Yanofskybacteria bacterium GW2011_GWD1_39_16</name>
    <dbReference type="NCBI Taxonomy" id="1619030"/>
    <lineage>
        <taxon>Bacteria</taxon>
        <taxon>Candidatus Yanofskyibacteriota</taxon>
    </lineage>
</organism>
<evidence type="ECO:0000256" key="1">
    <source>
        <dbReference type="RuleBase" id="RU000363"/>
    </source>
</evidence>
<dbReference type="PANTHER" id="PTHR45458:SF1">
    <property type="entry name" value="SHORT CHAIN DEHYDROGENASE"/>
    <property type="match status" value="1"/>
</dbReference>
<dbReference type="PRINTS" id="PR00081">
    <property type="entry name" value="GDHRDH"/>
</dbReference>
<reference evidence="2 3" key="1">
    <citation type="journal article" date="2015" name="Nature">
        <title>rRNA introns, odd ribosomes, and small enigmatic genomes across a large radiation of phyla.</title>
        <authorList>
            <person name="Brown C.T."/>
            <person name="Hug L.A."/>
            <person name="Thomas B.C."/>
            <person name="Sharon I."/>
            <person name="Castelle C.J."/>
            <person name="Singh A."/>
            <person name="Wilkins M.J."/>
            <person name="Williams K.H."/>
            <person name="Banfield J.F."/>
        </authorList>
    </citation>
    <scope>NUCLEOTIDE SEQUENCE [LARGE SCALE GENOMIC DNA]</scope>
</reference>
<dbReference type="InterPro" id="IPR002347">
    <property type="entry name" value="SDR_fam"/>
</dbReference>
<comment type="similarity">
    <text evidence="1">Belongs to the short-chain dehydrogenases/reductases (SDR) family.</text>
</comment>
<dbReference type="SUPFAM" id="SSF51735">
    <property type="entry name" value="NAD(P)-binding Rossmann-fold domains"/>
    <property type="match status" value="1"/>
</dbReference>
<evidence type="ECO:0000313" key="2">
    <source>
        <dbReference type="EMBL" id="KKR09434.1"/>
    </source>
</evidence>
<name>A0A837HSF5_9BACT</name>
<dbReference type="InterPro" id="IPR036291">
    <property type="entry name" value="NAD(P)-bd_dom_sf"/>
</dbReference>
<dbReference type="Pfam" id="PF00106">
    <property type="entry name" value="adh_short"/>
    <property type="match status" value="1"/>
</dbReference>
<dbReference type="AlphaFoldDB" id="A0A837HSF5"/>
<protein>
    <submittedName>
        <fullName evidence="2">Oxidoreductase, short chain dehydrogenase/reductase</fullName>
    </submittedName>
</protein>
<accession>A0A837HSF5</accession>
<comment type="caution">
    <text evidence="2">The sequence shown here is derived from an EMBL/GenBank/DDBJ whole genome shotgun (WGS) entry which is preliminary data.</text>
</comment>
<dbReference type="PRINTS" id="PR00080">
    <property type="entry name" value="SDRFAMILY"/>
</dbReference>
<dbReference type="PANTHER" id="PTHR45458">
    <property type="entry name" value="SHORT-CHAIN DEHYDROGENASE/REDUCTASE SDR"/>
    <property type="match status" value="1"/>
</dbReference>
<dbReference type="EMBL" id="LBWL01000005">
    <property type="protein sequence ID" value="KKR09434.1"/>
    <property type="molecule type" value="Genomic_DNA"/>
</dbReference>
<sequence>MKTVVITGASRGIGLATAKKFLAEGWRVIGTYLDKSIPIEDSNFISIQYDQSNSESIARVASQISSLAPHLDALVNNAGILIDANDKVPDPAKLRKMLEVNVIGVVDLTEHLLSLFGNDSHIVNIDSGYGQLCRPVDDEFVAGYRISKAALNMYTHHLAFRLKSQGMLVSSIAPGWVQTDMGYSIASETQKPGRTPEQAADDIFQLVTTVKESGHFWEYGKKIGW</sequence>
<dbReference type="InterPro" id="IPR052184">
    <property type="entry name" value="SDR_enzymes"/>
</dbReference>